<dbReference type="EMBL" id="FP236843">
    <property type="protein sequence ID" value="CAX58698.1"/>
    <property type="molecule type" value="Genomic_DNA"/>
</dbReference>
<evidence type="ECO:0000313" key="2">
    <source>
        <dbReference type="Proteomes" id="UP000008793"/>
    </source>
</evidence>
<dbReference type="SUPFAM" id="SSF55331">
    <property type="entry name" value="Tautomerase/MIF"/>
    <property type="match status" value="1"/>
</dbReference>
<dbReference type="PANTHER" id="PTHR38460:SF1">
    <property type="entry name" value="TAUTOMERASE YOLI-RELATED"/>
    <property type="match status" value="1"/>
</dbReference>
<accession>D8MPE1</accession>
<protein>
    <submittedName>
        <fullName evidence="1">Probable tautomerase</fullName>
    </submittedName>
</protein>
<dbReference type="InterPro" id="IPR014347">
    <property type="entry name" value="Tautomerase/MIF_sf"/>
</dbReference>
<dbReference type="STRING" id="634500.EbC_11670"/>
<dbReference type="HOGENOM" id="CLU_148073_0_0_6"/>
<gene>
    <name evidence="1" type="ordered locus">EbC_11670</name>
</gene>
<dbReference type="GeneID" id="90511186"/>
<dbReference type="Gene3D" id="3.30.429.10">
    <property type="entry name" value="Macrophage Migration Inhibitory Factor"/>
    <property type="match status" value="1"/>
</dbReference>
<name>D8MPE1_ERWBE</name>
<dbReference type="KEGG" id="ebi:EbC_11670"/>
<dbReference type="RefSeq" id="WP_013201195.1">
    <property type="nucleotide sequence ID" value="NC_014306.1"/>
</dbReference>
<keyword evidence="2" id="KW-1185">Reference proteome</keyword>
<proteinExistence type="predicted"/>
<organism evidence="2">
    <name type="scientific">Erwinia billingiae (strain Eb661)</name>
    <dbReference type="NCBI Taxonomy" id="634500"/>
    <lineage>
        <taxon>Bacteria</taxon>
        <taxon>Pseudomonadati</taxon>
        <taxon>Pseudomonadota</taxon>
        <taxon>Gammaproteobacteria</taxon>
        <taxon>Enterobacterales</taxon>
        <taxon>Erwiniaceae</taxon>
        <taxon>Erwinia</taxon>
    </lineage>
</organism>
<reference evidence="1 2" key="1">
    <citation type="journal article" date="2010" name="BMC Genomics">
        <title>Genome comparison of the epiphytic bacteria Erwinia billingiae and E. tasmaniensis with the pear pathogen E. pyrifoliae.</title>
        <authorList>
            <person name="Kube M."/>
            <person name="Migdoll A.M."/>
            <person name="Gehring I."/>
            <person name="Heitmann K."/>
            <person name="Mayer Y."/>
            <person name="Kuhl H."/>
            <person name="Knaust F."/>
            <person name="Geider K."/>
            <person name="Reinhardt R."/>
        </authorList>
    </citation>
    <scope>NUCLEOTIDE SEQUENCE [LARGE SCALE GENOMIC DNA]</scope>
    <source>
        <strain evidence="1 2">Eb661</strain>
    </source>
</reference>
<dbReference type="eggNOG" id="COG1942">
    <property type="taxonomic scope" value="Bacteria"/>
</dbReference>
<dbReference type="InterPro" id="IPR037479">
    <property type="entry name" value="Tauto_MSAD"/>
</dbReference>
<dbReference type="PANTHER" id="PTHR38460">
    <property type="entry name" value="TAUTOMERASE YOLI-RELATED"/>
    <property type="match status" value="1"/>
</dbReference>
<dbReference type="Proteomes" id="UP000008793">
    <property type="component" value="Chromosome"/>
</dbReference>
<dbReference type="Pfam" id="PF14552">
    <property type="entry name" value="Tautomerase_2"/>
    <property type="match status" value="1"/>
</dbReference>
<sequence length="128" mass="15040">MPFTRIILRQGYSHVQIMQISDILQQSLEQEFAVPPRDRFQVFEELPARLRVFDRHYKSGGRSDNFIQFHILAGRPRSFAQKQNLSRVLCDRLHGGLNIDPDDVMIMIQFNSAEEWSFSQGRMLSEEQ</sequence>
<evidence type="ECO:0000313" key="1">
    <source>
        <dbReference type="EMBL" id="CAX58698.1"/>
    </source>
</evidence>
<dbReference type="AlphaFoldDB" id="D8MPE1"/>